<gene>
    <name evidence="2" type="ORF">HF854_08495</name>
</gene>
<evidence type="ECO:0000313" key="2">
    <source>
        <dbReference type="EMBL" id="NME52561.1"/>
    </source>
</evidence>
<dbReference type="Proteomes" id="UP000522333">
    <property type="component" value="Unassembled WGS sequence"/>
</dbReference>
<protein>
    <submittedName>
        <fullName evidence="2">Uncharacterized protein</fullName>
    </submittedName>
</protein>
<proteinExistence type="predicted"/>
<name>A0A848C8F1_9BACT</name>
<evidence type="ECO:0000313" key="3">
    <source>
        <dbReference type="Proteomes" id="UP000522333"/>
    </source>
</evidence>
<comment type="caution">
    <text evidence="2">The sequence shown here is derived from an EMBL/GenBank/DDBJ whole genome shotgun (WGS) entry which is preliminary data.</text>
</comment>
<sequence length="487" mass="52862">MSQAIGGVTRNIAAQQQQNVGGPEARSGAPAELQGAHASPLRTFGRILAGIFTLGISEGIRAIIRHVKAGEAPAPRDPAADLPPAPPRADIFNKSIASEFQANNLPPDFKAAVTEAFDRMEARFGEDMFPKDSKLRTSPQTSLGFEVKDALRQTDEAITPQAFSALVEKKATYALLHNVMTTHVTDLCARIGYQKSPSLLAGNFLGGNPEIIAAMDNITDKASLDHFMATTLQRLEASVRHNHELHVSKTQAQTDAIQTFSRQTGLSEDTVRQRINLGDLDNRFTYLSVDILDGKRSLAGQEMRDAFTQVAKTFAERKAALYTSVDTLDLPPDIRNSWKDSVLTQNTLTKSDLFTTWYGISRGVAVNESILPALNDGVGDRELLSMLEILGTQIRDAVLAHYGQEGWAELGGDGQSDALFYTGQATLAAHDELRQALMDHPELVDRLYQMAGDDVAQGFSSNTLAAAELRCGAQGAMLLLNSVQRTE</sequence>
<dbReference type="AlphaFoldDB" id="A0A848C8F1"/>
<feature type="region of interest" description="Disordered" evidence="1">
    <location>
        <begin position="1"/>
        <end position="34"/>
    </location>
</feature>
<dbReference type="EMBL" id="JABAFY010000031">
    <property type="protein sequence ID" value="NME52561.1"/>
    <property type="molecule type" value="Genomic_DNA"/>
</dbReference>
<reference evidence="2 3" key="1">
    <citation type="submission" date="2020-04" db="EMBL/GenBank/DDBJ databases">
        <authorList>
            <person name="Hitch T.C.A."/>
            <person name="Wylensek D."/>
            <person name="Clavel T."/>
        </authorList>
    </citation>
    <scope>NUCLEOTIDE SEQUENCE [LARGE SCALE GENOMIC DNA]</scope>
    <source>
        <strain evidence="2 3">PG-251-APC-1</strain>
    </source>
</reference>
<accession>A0A848C8F1</accession>
<organism evidence="2 3">
    <name type="scientific">Desulfovibrio piger</name>
    <dbReference type="NCBI Taxonomy" id="901"/>
    <lineage>
        <taxon>Bacteria</taxon>
        <taxon>Pseudomonadati</taxon>
        <taxon>Thermodesulfobacteriota</taxon>
        <taxon>Desulfovibrionia</taxon>
        <taxon>Desulfovibrionales</taxon>
        <taxon>Desulfovibrionaceae</taxon>
        <taxon>Desulfovibrio</taxon>
    </lineage>
</organism>
<dbReference type="RefSeq" id="WP_168935899.1">
    <property type="nucleotide sequence ID" value="NZ_JABAFY010000031.1"/>
</dbReference>
<evidence type="ECO:0000256" key="1">
    <source>
        <dbReference type="SAM" id="MobiDB-lite"/>
    </source>
</evidence>